<feature type="transmembrane region" description="Helical" evidence="2">
    <location>
        <begin position="42"/>
        <end position="64"/>
    </location>
</feature>
<feature type="compositionally biased region" description="Polar residues" evidence="1">
    <location>
        <begin position="463"/>
        <end position="475"/>
    </location>
</feature>
<comment type="caution">
    <text evidence="3">The sequence shown here is derived from an EMBL/GenBank/DDBJ whole genome shotgun (WGS) entry which is preliminary data.</text>
</comment>
<evidence type="ECO:0008006" key="5">
    <source>
        <dbReference type="Google" id="ProtNLM"/>
    </source>
</evidence>
<evidence type="ECO:0000256" key="1">
    <source>
        <dbReference type="SAM" id="MobiDB-lite"/>
    </source>
</evidence>
<organism evidence="3 4">
    <name type="scientific">Aquatica leii</name>
    <dbReference type="NCBI Taxonomy" id="1421715"/>
    <lineage>
        <taxon>Eukaryota</taxon>
        <taxon>Metazoa</taxon>
        <taxon>Ecdysozoa</taxon>
        <taxon>Arthropoda</taxon>
        <taxon>Hexapoda</taxon>
        <taxon>Insecta</taxon>
        <taxon>Pterygota</taxon>
        <taxon>Neoptera</taxon>
        <taxon>Endopterygota</taxon>
        <taxon>Coleoptera</taxon>
        <taxon>Polyphaga</taxon>
        <taxon>Elateriformia</taxon>
        <taxon>Elateroidea</taxon>
        <taxon>Lampyridae</taxon>
        <taxon>Luciolinae</taxon>
        <taxon>Aquatica</taxon>
    </lineage>
</organism>
<feature type="transmembrane region" description="Helical" evidence="2">
    <location>
        <begin position="70"/>
        <end position="87"/>
    </location>
</feature>
<evidence type="ECO:0000256" key="2">
    <source>
        <dbReference type="SAM" id="Phobius"/>
    </source>
</evidence>
<gene>
    <name evidence="3" type="ORF">RN001_013138</name>
</gene>
<feature type="transmembrane region" description="Helical" evidence="2">
    <location>
        <begin position="188"/>
        <end position="207"/>
    </location>
</feature>
<keyword evidence="2" id="KW-1133">Transmembrane helix</keyword>
<accession>A0AAN7SLG8</accession>
<dbReference type="AlphaFoldDB" id="A0AAN7SLG8"/>
<protein>
    <recommendedName>
        <fullName evidence="5">Transmembrane protein</fullName>
    </recommendedName>
</protein>
<feature type="transmembrane region" description="Helical" evidence="2">
    <location>
        <begin position="228"/>
        <end position="254"/>
    </location>
</feature>
<feature type="transmembrane region" description="Helical" evidence="2">
    <location>
        <begin position="16"/>
        <end position="33"/>
    </location>
</feature>
<evidence type="ECO:0000313" key="3">
    <source>
        <dbReference type="EMBL" id="KAK4873778.1"/>
    </source>
</evidence>
<feature type="transmembrane region" description="Helical" evidence="2">
    <location>
        <begin position="129"/>
        <end position="150"/>
    </location>
</feature>
<reference evidence="4" key="1">
    <citation type="submission" date="2023-01" db="EMBL/GenBank/DDBJ databases">
        <title>Key to firefly adult light organ development and bioluminescence: homeobox transcription factors regulate luciferase expression and transportation to peroxisome.</title>
        <authorList>
            <person name="Fu X."/>
        </authorList>
    </citation>
    <scope>NUCLEOTIDE SEQUENCE [LARGE SCALE GENOMIC DNA]</scope>
</reference>
<feature type="compositionally biased region" description="Basic residues" evidence="1">
    <location>
        <begin position="491"/>
        <end position="500"/>
    </location>
</feature>
<dbReference type="EMBL" id="JARPUR010000006">
    <property type="protein sequence ID" value="KAK4873778.1"/>
    <property type="molecule type" value="Genomic_DNA"/>
</dbReference>
<keyword evidence="2" id="KW-0812">Transmembrane</keyword>
<feature type="region of interest" description="Disordered" evidence="1">
    <location>
        <begin position="458"/>
        <end position="500"/>
    </location>
</feature>
<evidence type="ECO:0000313" key="4">
    <source>
        <dbReference type="Proteomes" id="UP001353858"/>
    </source>
</evidence>
<name>A0AAN7SLG8_9COLE</name>
<keyword evidence="2" id="KW-0472">Membrane</keyword>
<proteinExistence type="predicted"/>
<dbReference type="Proteomes" id="UP001353858">
    <property type="component" value="Unassembled WGS sequence"/>
</dbReference>
<keyword evidence="4" id="KW-1185">Reference proteome</keyword>
<sequence length="500" mass="58285">MVEEKQTKSKMDFPNVLLYAVILCVHYPLRIWFEIYKLVRIVLIKVVSFPKQFLIYTAVILTIIEDLLENVVINLLTYIIAIPYYLFETGFKIVLNLLKLLKNESQSNEGVNVVQTKTPSVLLTMSKRAVAILFVVINTFETYALATLFLPIKISLYSLKVAKNIIYTTLNTMETKSNFETTHQLTKFINWVLVSTNNVILTVFDLITGTLRRLDKAIKTILNKCHHAILLSILVIFSIGEYLTLYFIFLFSVLTKSRSDNKRNNTKSVINHKFDQELERQNLQQEIANLKDALKKHPQIYSYEQQLIDFQKELLEANAKFDKEREQYKQEIEKLQQGQSDDNVQTRNSFYNERKKLQDEISQLQKLIAEVQKENEEENKLKKQEAIDLDNERNQLQEQIQNLQHEVVALQKQNETNALRYEELLKEQKDVSKKEQSVLEQHVQVLEDKVAELQRIENESKADNLSNHTSGDVQINNTDDDKKNKNLPSTNKKKKTPAKS</sequence>